<accession>A0ABP0BRP0</accession>
<comment type="caution">
    <text evidence="2">The sequence shown here is derived from an EMBL/GenBank/DDBJ whole genome shotgun (WGS) entry which is preliminary data.</text>
</comment>
<feature type="compositionally biased region" description="Polar residues" evidence="1">
    <location>
        <begin position="582"/>
        <end position="594"/>
    </location>
</feature>
<gene>
    <name evidence="2" type="ORF">SCUCBS95973_004805</name>
</gene>
<keyword evidence="3" id="KW-1185">Reference proteome</keyword>
<sequence length="830" mass="92547">MERDPQEVIRELLVKLEEERRGREEERRGREEERRGREEERRGREEERRGRLQAEEQRATIAELRAAIDEELAVVKRIADKTAFVPFLSLCYRYLFQPVTVQEKSSLRSSGGLTSVLYRNYPRELRPWTAFADLHDKSFSELLELFGDDELFPAPIAIHQIQRDLSPSPLANEADVRPFEVAAIELRAKDIITQYLAKRPQEVLRVVFRTNPYSLRKHSTEDAEDTTESNENEDDEDESVQTLMRDANLSRDASPVRGRGSSRGSSRGRRQSRGRSSSVHASPLASRQGRKRPASSPPPGLLDDNAQKRLSSPERRMVPDRWCLAQYAGNVRRPLLTVEHKAAHKVTPDLLMETLGGRQCDVALFADAAKRERQLSEKRQRSKLGTVVSVDDEDSESEAEREADEAAAAADSGQARQQESPASPARPASQTSRNRTAQVLTQAFHYMVESGLSYSYVSTGESLIFLHIDYDIDPSVLYYCLSVPKREIRLPSVGEVDDSRPGLYPIEQYSAALAKQTPVAQVLTMILLSLQKAPASFEDKERVKKLLKVFPEPYGESTGQTGQQAGPSQTPGGNSAPGAQLPTGQGNKGSTTVVTGRVRSPQHQYCTQKCLRGLRYGLPLDETCPNVELHRAAGIAANTHNLAYSDLGSLICTQLAANLDDGCTALDAHGKFGAIGALFKVTVYPHGYTLVAKGVQADDCAFLDWEERVYGRLASLQGTVVPVCLGVVDLRRAYMLTGGARICRLMLLSYVGEKAGRDQVDDEKVGKLFGTLLAQGVEHGDLRWDNVLWNEEQQRLMVIDFDRTLMYAASKRPRLEWNASEWDGPIAQTN</sequence>
<dbReference type="Pfam" id="PF06293">
    <property type="entry name" value="Kdo"/>
    <property type="match status" value="1"/>
</dbReference>
<organism evidence="2 3">
    <name type="scientific">Sporothrix curviconia</name>
    <dbReference type="NCBI Taxonomy" id="1260050"/>
    <lineage>
        <taxon>Eukaryota</taxon>
        <taxon>Fungi</taxon>
        <taxon>Dikarya</taxon>
        <taxon>Ascomycota</taxon>
        <taxon>Pezizomycotina</taxon>
        <taxon>Sordariomycetes</taxon>
        <taxon>Sordariomycetidae</taxon>
        <taxon>Ophiostomatales</taxon>
        <taxon>Ophiostomataceae</taxon>
        <taxon>Sporothrix</taxon>
    </lineage>
</organism>
<feature type="compositionally biased region" description="Basic and acidic residues" evidence="1">
    <location>
        <begin position="305"/>
        <end position="314"/>
    </location>
</feature>
<feature type="region of interest" description="Disordered" evidence="1">
    <location>
        <begin position="217"/>
        <end position="314"/>
    </location>
</feature>
<feature type="compositionally biased region" description="Acidic residues" evidence="1">
    <location>
        <begin position="222"/>
        <end position="239"/>
    </location>
</feature>
<proteinExistence type="predicted"/>
<evidence type="ECO:0000256" key="1">
    <source>
        <dbReference type="SAM" id="MobiDB-lite"/>
    </source>
</evidence>
<feature type="region of interest" description="Disordered" evidence="1">
    <location>
        <begin position="372"/>
        <end position="434"/>
    </location>
</feature>
<evidence type="ECO:0000313" key="2">
    <source>
        <dbReference type="EMBL" id="CAK7222328.1"/>
    </source>
</evidence>
<protein>
    <recommendedName>
        <fullName evidence="4">Metalloprotease m41 ftsh</fullName>
    </recommendedName>
</protein>
<dbReference type="Gene3D" id="1.10.510.10">
    <property type="entry name" value="Transferase(Phosphotransferase) domain 1"/>
    <property type="match status" value="1"/>
</dbReference>
<feature type="region of interest" description="Disordered" evidence="1">
    <location>
        <begin position="554"/>
        <end position="595"/>
    </location>
</feature>
<feature type="compositionally biased region" description="Polar residues" evidence="1">
    <location>
        <begin position="557"/>
        <end position="573"/>
    </location>
</feature>
<evidence type="ECO:0008006" key="4">
    <source>
        <dbReference type="Google" id="ProtNLM"/>
    </source>
</evidence>
<dbReference type="InterPro" id="IPR011009">
    <property type="entry name" value="Kinase-like_dom_sf"/>
</dbReference>
<feature type="compositionally biased region" description="Acidic residues" evidence="1">
    <location>
        <begin position="390"/>
        <end position="405"/>
    </location>
</feature>
<name>A0ABP0BRP0_9PEZI</name>
<dbReference type="Proteomes" id="UP001642405">
    <property type="component" value="Unassembled WGS sequence"/>
</dbReference>
<reference evidence="2 3" key="1">
    <citation type="submission" date="2024-01" db="EMBL/GenBank/DDBJ databases">
        <authorList>
            <person name="Allen C."/>
            <person name="Tagirdzhanova G."/>
        </authorList>
    </citation>
    <scope>NUCLEOTIDE SEQUENCE [LARGE SCALE GENOMIC DNA]</scope>
</reference>
<evidence type="ECO:0000313" key="3">
    <source>
        <dbReference type="Proteomes" id="UP001642405"/>
    </source>
</evidence>
<dbReference type="SUPFAM" id="SSF56112">
    <property type="entry name" value="Protein kinase-like (PK-like)"/>
    <property type="match status" value="1"/>
</dbReference>
<dbReference type="EMBL" id="CAWUHB010000024">
    <property type="protein sequence ID" value="CAK7222328.1"/>
    <property type="molecule type" value="Genomic_DNA"/>
</dbReference>
<feature type="region of interest" description="Disordered" evidence="1">
    <location>
        <begin position="18"/>
        <end position="53"/>
    </location>
</feature>